<evidence type="ECO:0000256" key="2">
    <source>
        <dbReference type="ARBA" id="ARBA00023002"/>
    </source>
</evidence>
<evidence type="ECO:0000313" key="9">
    <source>
        <dbReference type="Proteomes" id="UP000193862"/>
    </source>
</evidence>
<sequence>MSETPQERPQRGEEVRRVTRPVFQAGADPLFPRSARWDSAATQTLTDPYTQQPVAGLPLGDAQDVAAAVARARDGLRAWEGRGDTSCKLAVLSAVIAGIKTRHEDLAQAIHREMGAPLAVARSAQVDAALAHLEATRAALVAHETTTEVAQGGHFTHFEPLGVAALITPWNWPLNQIALKVGGALAAGCAMVLKPSEQASLSGLIFAQVMAGALAAADAPQGLFSLVLGAGDTGAALVAARGVDVISFTGSTAVGRRIGAAAGGNLIPCALELGGKSANILFDDCDVDLAVTQGVAHCLRNSGQSCNAASRMLVARAIYDRVVAKAAAESAAYDVASAGQGGESPGARNPLGPLVNARQFAAVQDHIAQALDEGARLVAGGLGRPEGVERGYFCKPTVFADVTPEMAIFQREVFGPVLVITPFDSEDEAIALANATDYGLAGYVQTRDPARLARVGAQLRCGMVQANGQSRAAGAPFGGTGASGFGREAGIWGIRAFQRVKSLSGVPDFDRSFAGLHRQPPKNEPT</sequence>
<dbReference type="GO" id="GO:0004029">
    <property type="term" value="F:aldehyde dehydrogenase (NAD+) activity"/>
    <property type="evidence" value="ECO:0007669"/>
    <property type="project" value="UniProtKB-EC"/>
</dbReference>
<organism evidence="8 9">
    <name type="scientific">Aquimixticola soesokkakensis</name>
    <dbReference type="NCBI Taxonomy" id="1519096"/>
    <lineage>
        <taxon>Bacteria</taxon>
        <taxon>Pseudomonadati</taxon>
        <taxon>Pseudomonadota</taxon>
        <taxon>Alphaproteobacteria</taxon>
        <taxon>Rhodobacterales</taxon>
        <taxon>Paracoccaceae</taxon>
        <taxon>Aquimixticola</taxon>
    </lineage>
</organism>
<dbReference type="InterPro" id="IPR029510">
    <property type="entry name" value="Ald_DH_CS_GLU"/>
</dbReference>
<dbReference type="Gene3D" id="3.40.309.10">
    <property type="entry name" value="Aldehyde Dehydrogenase, Chain A, domain 2"/>
    <property type="match status" value="1"/>
</dbReference>
<dbReference type="EC" id="1.2.1.3" evidence="3"/>
<dbReference type="InterPro" id="IPR015590">
    <property type="entry name" value="Aldehyde_DH_dom"/>
</dbReference>
<evidence type="ECO:0000256" key="1">
    <source>
        <dbReference type="ARBA" id="ARBA00009986"/>
    </source>
</evidence>
<feature type="domain" description="Aldehyde dehydrogenase" evidence="7">
    <location>
        <begin position="42"/>
        <end position="502"/>
    </location>
</feature>
<dbReference type="PANTHER" id="PTHR42804">
    <property type="entry name" value="ALDEHYDE DEHYDROGENASE"/>
    <property type="match status" value="1"/>
</dbReference>
<gene>
    <name evidence="8" type="primary">ald_2</name>
    <name evidence="8" type="ORF">AQS8620_02579</name>
</gene>
<evidence type="ECO:0000256" key="5">
    <source>
        <dbReference type="PROSITE-ProRule" id="PRU10007"/>
    </source>
</evidence>
<name>A0A1Y5T8J5_9RHOB</name>
<evidence type="ECO:0000313" key="8">
    <source>
        <dbReference type="EMBL" id="SLN57820.1"/>
    </source>
</evidence>
<dbReference type="InterPro" id="IPR016162">
    <property type="entry name" value="Ald_DH_N"/>
</dbReference>
<dbReference type="InterPro" id="IPR016161">
    <property type="entry name" value="Ald_DH/histidinol_DH"/>
</dbReference>
<dbReference type="SUPFAM" id="SSF53720">
    <property type="entry name" value="ALDH-like"/>
    <property type="match status" value="1"/>
</dbReference>
<evidence type="ECO:0000259" key="7">
    <source>
        <dbReference type="Pfam" id="PF00171"/>
    </source>
</evidence>
<reference evidence="8" key="1">
    <citation type="submission" date="2017-03" db="EMBL/GenBank/DDBJ databases">
        <authorList>
            <person name="Afonso C.L."/>
            <person name="Miller P.J."/>
            <person name="Scott M.A."/>
            <person name="Spackman E."/>
            <person name="Goraichik I."/>
            <person name="Dimitrov K.M."/>
            <person name="Suarez D.L."/>
            <person name="Swayne D.E."/>
        </authorList>
    </citation>
    <scope>NUCLEOTIDE SEQUENCE [LARGE SCALE GENOMIC DNA]</scope>
    <source>
        <strain evidence="8">CECT 8620</strain>
    </source>
</reference>
<accession>A0A1Y5T8J5</accession>
<dbReference type="EMBL" id="FWFS01000009">
    <property type="protein sequence ID" value="SLN57820.1"/>
    <property type="molecule type" value="Genomic_DNA"/>
</dbReference>
<evidence type="ECO:0000256" key="3">
    <source>
        <dbReference type="ARBA" id="ARBA00024226"/>
    </source>
</evidence>
<dbReference type="PANTHER" id="PTHR42804:SF1">
    <property type="entry name" value="ALDEHYDE DEHYDROGENASE-RELATED"/>
    <property type="match status" value="1"/>
</dbReference>
<dbReference type="RefSeq" id="WP_085837283.1">
    <property type="nucleotide sequence ID" value="NZ_FWFS01000009.1"/>
</dbReference>
<evidence type="ECO:0000256" key="4">
    <source>
        <dbReference type="ARBA" id="ARBA00049194"/>
    </source>
</evidence>
<dbReference type="Proteomes" id="UP000193862">
    <property type="component" value="Unassembled WGS sequence"/>
</dbReference>
<dbReference type="Gene3D" id="3.40.605.10">
    <property type="entry name" value="Aldehyde Dehydrogenase, Chain A, domain 1"/>
    <property type="match status" value="1"/>
</dbReference>
<dbReference type="PROSITE" id="PS00687">
    <property type="entry name" value="ALDEHYDE_DEHYDR_GLU"/>
    <property type="match status" value="1"/>
</dbReference>
<dbReference type="AlphaFoldDB" id="A0A1Y5T8J5"/>
<dbReference type="InterPro" id="IPR016163">
    <property type="entry name" value="Ald_DH_C"/>
</dbReference>
<proteinExistence type="inferred from homology"/>
<comment type="catalytic activity">
    <reaction evidence="4">
        <text>an aldehyde + NAD(+) + H2O = a carboxylate + NADH + 2 H(+)</text>
        <dbReference type="Rhea" id="RHEA:16185"/>
        <dbReference type="ChEBI" id="CHEBI:15377"/>
        <dbReference type="ChEBI" id="CHEBI:15378"/>
        <dbReference type="ChEBI" id="CHEBI:17478"/>
        <dbReference type="ChEBI" id="CHEBI:29067"/>
        <dbReference type="ChEBI" id="CHEBI:57540"/>
        <dbReference type="ChEBI" id="CHEBI:57945"/>
        <dbReference type="EC" id="1.2.1.3"/>
    </reaction>
</comment>
<keyword evidence="2 6" id="KW-0560">Oxidoreductase</keyword>
<feature type="active site" evidence="5">
    <location>
        <position position="272"/>
    </location>
</feature>
<comment type="similarity">
    <text evidence="1 6">Belongs to the aldehyde dehydrogenase family.</text>
</comment>
<dbReference type="InterPro" id="IPR016160">
    <property type="entry name" value="Ald_DH_CS_CYS"/>
</dbReference>
<dbReference type="OrthoDB" id="9812625at2"/>
<keyword evidence="9" id="KW-1185">Reference proteome</keyword>
<dbReference type="PROSITE" id="PS00070">
    <property type="entry name" value="ALDEHYDE_DEHYDR_CYS"/>
    <property type="match status" value="1"/>
</dbReference>
<dbReference type="Pfam" id="PF00171">
    <property type="entry name" value="Aldedh"/>
    <property type="match status" value="1"/>
</dbReference>
<protein>
    <recommendedName>
        <fullName evidence="3">aldehyde dehydrogenase (NAD(+))</fullName>
        <ecNumber evidence="3">1.2.1.3</ecNumber>
    </recommendedName>
</protein>
<evidence type="ECO:0000256" key="6">
    <source>
        <dbReference type="RuleBase" id="RU003345"/>
    </source>
</evidence>